<dbReference type="Gene3D" id="2.160.10.10">
    <property type="entry name" value="Hexapeptide repeat proteins"/>
    <property type="match status" value="1"/>
</dbReference>
<accession>A0A161QFK7</accession>
<feature type="binding site" evidence="4">
    <location>
        <position position="69"/>
    </location>
    <ligand>
        <name>substrate</name>
    </ligand>
</feature>
<dbReference type="AlphaFoldDB" id="A0A161QFK7"/>
<dbReference type="InterPro" id="IPR020019">
    <property type="entry name" value="AcTrfase_PglD-like"/>
</dbReference>
<keyword evidence="2" id="KW-0677">Repeat</keyword>
<keyword evidence="7" id="KW-1185">Reference proteome</keyword>
<name>A0A161QFK7_9BACI</name>
<dbReference type="PANTHER" id="PTHR43300:SF7">
    <property type="entry name" value="UDP-N-ACETYLBACILLOSAMINE N-ACETYLTRANSFERASE"/>
    <property type="match status" value="1"/>
</dbReference>
<evidence type="ECO:0000313" key="6">
    <source>
        <dbReference type="EMBL" id="KYG27659.1"/>
    </source>
</evidence>
<gene>
    <name evidence="6" type="ORF">AZF04_10740</name>
</gene>
<evidence type="ECO:0000256" key="2">
    <source>
        <dbReference type="ARBA" id="ARBA00022737"/>
    </source>
</evidence>
<dbReference type="NCBIfam" id="TIGR03570">
    <property type="entry name" value="NeuD_NnaD"/>
    <property type="match status" value="1"/>
</dbReference>
<dbReference type="PANTHER" id="PTHR43300">
    <property type="entry name" value="ACETYLTRANSFERASE"/>
    <property type="match status" value="1"/>
</dbReference>
<evidence type="ECO:0000256" key="4">
    <source>
        <dbReference type="PIRSR" id="PIRSR620019-2"/>
    </source>
</evidence>
<dbReference type="Pfam" id="PF00132">
    <property type="entry name" value="Hexapep"/>
    <property type="match status" value="2"/>
</dbReference>
<dbReference type="Gene3D" id="3.40.50.20">
    <property type="match status" value="1"/>
</dbReference>
<dbReference type="InterPro" id="IPR041561">
    <property type="entry name" value="PglD_N"/>
</dbReference>
<keyword evidence="1 6" id="KW-0808">Transferase</keyword>
<evidence type="ECO:0000256" key="3">
    <source>
        <dbReference type="PIRSR" id="PIRSR620019-1"/>
    </source>
</evidence>
<dbReference type="OrthoDB" id="9794407at2"/>
<dbReference type="RefSeq" id="WP_061949789.1">
    <property type="nucleotide sequence ID" value="NZ_LTAO01000036.1"/>
</dbReference>
<dbReference type="InterPro" id="IPR001451">
    <property type="entry name" value="Hexapep"/>
</dbReference>
<sequence>MKVVIIGAGGHSKVIQDMIRLNGKAKLIATLDDQFDRLIKRNGIYEGPIAAKDQFIKRHKQLKFVIGIGDNEIRRIMTKRLALEEERYVSIIHPRACVSSGASIANGTIIMPFAVINTGAIIGKHSIINTGAVIEHDNDLGDYVHISPRATLTGGVSVGEGTHIGAGAIVIPKIRIGSWAIVGAGSTVINDIPDRCTAVGIPAKVKKKGGEWLAQNR</sequence>
<feature type="site" description="Increases basicity of active site His" evidence="3">
    <location>
        <position position="137"/>
    </location>
</feature>
<organism evidence="6 7">
    <name type="scientific">Alkalihalobacillus trypoxylicola</name>
    <dbReference type="NCBI Taxonomy" id="519424"/>
    <lineage>
        <taxon>Bacteria</taxon>
        <taxon>Bacillati</taxon>
        <taxon>Bacillota</taxon>
        <taxon>Bacilli</taxon>
        <taxon>Bacillales</taxon>
        <taxon>Bacillaceae</taxon>
        <taxon>Alkalihalobacillus</taxon>
    </lineage>
</organism>
<dbReference type="EMBL" id="LTAO01000036">
    <property type="protein sequence ID" value="KYG27659.1"/>
    <property type="molecule type" value="Genomic_DNA"/>
</dbReference>
<feature type="domain" description="PglD N-terminal" evidence="5">
    <location>
        <begin position="2"/>
        <end position="81"/>
    </location>
</feature>
<dbReference type="GO" id="GO:0016740">
    <property type="term" value="F:transferase activity"/>
    <property type="evidence" value="ECO:0007669"/>
    <property type="project" value="UniProtKB-KW"/>
</dbReference>
<comment type="caution">
    <text evidence="6">The sequence shown here is derived from an EMBL/GenBank/DDBJ whole genome shotgun (WGS) entry which is preliminary data.</text>
</comment>
<evidence type="ECO:0000259" key="5">
    <source>
        <dbReference type="Pfam" id="PF17836"/>
    </source>
</evidence>
<dbReference type="Proteomes" id="UP000075806">
    <property type="component" value="Unassembled WGS sequence"/>
</dbReference>
<dbReference type="CDD" id="cd03360">
    <property type="entry name" value="LbH_AT_putative"/>
    <property type="match status" value="1"/>
</dbReference>
<dbReference type="PROSITE" id="PS00101">
    <property type="entry name" value="HEXAPEP_TRANSFERASES"/>
    <property type="match status" value="1"/>
</dbReference>
<dbReference type="STRING" id="519424.AZF04_10740"/>
<dbReference type="SUPFAM" id="SSF51161">
    <property type="entry name" value="Trimeric LpxA-like enzymes"/>
    <property type="match status" value="1"/>
</dbReference>
<evidence type="ECO:0000313" key="7">
    <source>
        <dbReference type="Proteomes" id="UP000075806"/>
    </source>
</evidence>
<reference evidence="6" key="1">
    <citation type="submission" date="2016-02" db="EMBL/GenBank/DDBJ databases">
        <title>Genome sequence of Bacillus trypoxylicola KCTC 13244(T).</title>
        <authorList>
            <person name="Jeong H."/>
            <person name="Park S.-H."/>
            <person name="Choi S.-K."/>
        </authorList>
    </citation>
    <scope>NUCLEOTIDE SEQUENCE [LARGE SCALE GENOMIC DNA]</scope>
    <source>
        <strain evidence="6">KCTC 13244</strain>
    </source>
</reference>
<feature type="active site" description="Proton acceptor" evidence="3">
    <location>
        <position position="136"/>
    </location>
</feature>
<feature type="binding site" evidence="4">
    <location>
        <position position="145"/>
    </location>
    <ligand>
        <name>acetyl-CoA</name>
        <dbReference type="ChEBI" id="CHEBI:57288"/>
    </ligand>
</feature>
<dbReference type="Pfam" id="PF17836">
    <property type="entry name" value="PglD_N"/>
    <property type="match status" value="1"/>
</dbReference>
<protein>
    <submittedName>
        <fullName evidence="6">Acetyltransferase</fullName>
    </submittedName>
</protein>
<proteinExistence type="predicted"/>
<dbReference type="InterPro" id="IPR018357">
    <property type="entry name" value="Hexapep_transf_CS"/>
</dbReference>
<evidence type="ECO:0000256" key="1">
    <source>
        <dbReference type="ARBA" id="ARBA00022679"/>
    </source>
</evidence>
<dbReference type="InterPro" id="IPR050179">
    <property type="entry name" value="Trans_hexapeptide_repeat"/>
</dbReference>
<dbReference type="InterPro" id="IPR011004">
    <property type="entry name" value="Trimer_LpxA-like_sf"/>
</dbReference>